<dbReference type="InterPro" id="IPR041499">
    <property type="entry name" value="Tfc1/Sfc1_N"/>
</dbReference>
<feature type="domain" description="Transcription factor IIIC subunit Tfc1/Sfc1 triple barrel" evidence="6">
    <location>
        <begin position="18"/>
        <end position="129"/>
    </location>
</feature>
<keyword evidence="8" id="KW-1185">Reference proteome</keyword>
<dbReference type="PANTHER" id="PTHR13230">
    <property type="entry name" value="GENERAL TRANSCRIPTION FACTOR IIIC, POLYPEPTIDE 5"/>
    <property type="match status" value="1"/>
</dbReference>
<reference evidence="7" key="1">
    <citation type="journal article" date="2019" name="Environ. Microbiol.">
        <title>Fungal ecological strategies reflected in gene transcription - a case study of two litter decomposers.</title>
        <authorList>
            <person name="Barbi F."/>
            <person name="Kohler A."/>
            <person name="Barry K."/>
            <person name="Baskaran P."/>
            <person name="Daum C."/>
            <person name="Fauchery L."/>
            <person name="Ihrmark K."/>
            <person name="Kuo A."/>
            <person name="LaButti K."/>
            <person name="Lipzen A."/>
            <person name="Morin E."/>
            <person name="Grigoriev I.V."/>
            <person name="Henrissat B."/>
            <person name="Lindahl B."/>
            <person name="Martin F."/>
        </authorList>
    </citation>
    <scope>NUCLEOTIDE SEQUENCE</scope>
    <source>
        <strain evidence="7">JB14</strain>
    </source>
</reference>
<dbReference type="OrthoDB" id="5598268at2759"/>
<evidence type="ECO:0000313" key="7">
    <source>
        <dbReference type="EMBL" id="KAE9410260.1"/>
    </source>
</evidence>
<evidence type="ECO:0000256" key="3">
    <source>
        <dbReference type="ARBA" id="ARBA00023163"/>
    </source>
</evidence>
<dbReference type="PANTHER" id="PTHR13230:SF5">
    <property type="entry name" value="GENERAL TRANSCRIPTION FACTOR 3C POLYPEPTIDE 5"/>
    <property type="match status" value="1"/>
</dbReference>
<dbReference type="Pfam" id="PF09734">
    <property type="entry name" value="Tau95"/>
    <property type="match status" value="1"/>
</dbReference>
<feature type="domain" description="Transcription factor IIIC subunit 5 HTH" evidence="5">
    <location>
        <begin position="201"/>
        <end position="357"/>
    </location>
</feature>
<dbReference type="Gene3D" id="3.30.200.160">
    <property type="entry name" value="TFIIIC, subcomplex tauA, subunit Sfc1, barrel domain"/>
    <property type="match status" value="1"/>
</dbReference>
<evidence type="ECO:0000256" key="2">
    <source>
        <dbReference type="ARBA" id="ARBA00023125"/>
    </source>
</evidence>
<accession>A0A6A4IK05</accession>
<keyword evidence="4" id="KW-0539">Nucleus</keyword>
<dbReference type="AlphaFoldDB" id="A0A6A4IK05"/>
<evidence type="ECO:0008006" key="9">
    <source>
        <dbReference type="Google" id="ProtNLM"/>
    </source>
</evidence>
<sequence length="527" mass="59483">METGSSAAQHPLPPIHFYSVEYPGYVQPSSVPQAIKNLGGPSTLENAFKRGASKSETLVELALKPGDSFSHPIAGEVVPNNSVLLKVTRRRRKKANGSNPEQVIGDFKAEVVGVLHKTVRFRSMVDFQFQPEVHDPLSRLRSAMDNLDVEAITAYRIPPEKEDYVINADPPSDPLAMNIDPQLVAEEVNTIEQQPRSNLRLFPPPIFSRQSIAQSYNFKANPATMVSTVVNEETGEEKKRLINRMRWKGYGPATIAFTDATTPDKPPANVDAVRDQVDKNILKKLEELFAERLVWTRASLFNQISAAYSREIINSKIILPLVCYVFHDGPWRDTLIKLGYDPRQDPEARFFQRLYFRNANHPISRPSVITRRQERGIVPAINPAEPDTEEVRTSHIFDGVNLTKETAAFQLCDITDPMLQEMIENPDDVRDICDERDGWYSTHALERIKAVLRLKFFSLLDGRAATEEECEAVLEQAENDSSKTIASSRHNKMRVGKHNMAKGAMRPEEAAAFRLRATLDREKKTAR</sequence>
<evidence type="ECO:0000313" key="8">
    <source>
        <dbReference type="Proteomes" id="UP000799118"/>
    </source>
</evidence>
<dbReference type="GO" id="GO:0000127">
    <property type="term" value="C:transcription factor TFIIIC complex"/>
    <property type="evidence" value="ECO:0007669"/>
    <property type="project" value="InterPro"/>
</dbReference>
<evidence type="ECO:0000259" key="5">
    <source>
        <dbReference type="Pfam" id="PF09734"/>
    </source>
</evidence>
<evidence type="ECO:0000256" key="4">
    <source>
        <dbReference type="ARBA" id="ARBA00023242"/>
    </source>
</evidence>
<comment type="subcellular location">
    <subcellularLocation>
        <location evidence="1">Nucleus</location>
    </subcellularLocation>
</comment>
<dbReference type="Pfam" id="PF17682">
    <property type="entry name" value="Tau95_N"/>
    <property type="match status" value="1"/>
</dbReference>
<keyword evidence="3" id="KW-0804">Transcription</keyword>
<name>A0A6A4IK05_9AGAR</name>
<dbReference type="InterPro" id="IPR042536">
    <property type="entry name" value="TFIIIC_tauA_Sfc1"/>
</dbReference>
<keyword evidence="2" id="KW-0238">DNA-binding</keyword>
<dbReference type="InterPro" id="IPR040454">
    <property type="entry name" value="TF_IIIC_Tfc1/Sfc1"/>
</dbReference>
<dbReference type="Proteomes" id="UP000799118">
    <property type="component" value="Unassembled WGS sequence"/>
</dbReference>
<dbReference type="GO" id="GO:0001003">
    <property type="term" value="F:RNA polymerase III type 2 promoter sequence-specific DNA binding"/>
    <property type="evidence" value="ECO:0007669"/>
    <property type="project" value="TreeGrafter"/>
</dbReference>
<organism evidence="7 8">
    <name type="scientific">Gymnopus androsaceus JB14</name>
    <dbReference type="NCBI Taxonomy" id="1447944"/>
    <lineage>
        <taxon>Eukaryota</taxon>
        <taxon>Fungi</taxon>
        <taxon>Dikarya</taxon>
        <taxon>Basidiomycota</taxon>
        <taxon>Agaricomycotina</taxon>
        <taxon>Agaricomycetes</taxon>
        <taxon>Agaricomycetidae</taxon>
        <taxon>Agaricales</taxon>
        <taxon>Marasmiineae</taxon>
        <taxon>Omphalotaceae</taxon>
        <taxon>Gymnopus</taxon>
    </lineage>
</organism>
<proteinExistence type="predicted"/>
<evidence type="ECO:0000256" key="1">
    <source>
        <dbReference type="ARBA" id="ARBA00004123"/>
    </source>
</evidence>
<dbReference type="GO" id="GO:0001002">
    <property type="term" value="F:RNA polymerase III type 1 promoter sequence-specific DNA binding"/>
    <property type="evidence" value="ECO:0007669"/>
    <property type="project" value="TreeGrafter"/>
</dbReference>
<gene>
    <name evidence="7" type="ORF">BT96DRAFT_871062</name>
</gene>
<evidence type="ECO:0000259" key="6">
    <source>
        <dbReference type="Pfam" id="PF17682"/>
    </source>
</evidence>
<dbReference type="InterPro" id="IPR019136">
    <property type="entry name" value="TF_IIIC_su-5_HTH"/>
</dbReference>
<dbReference type="GO" id="GO:0005634">
    <property type="term" value="C:nucleus"/>
    <property type="evidence" value="ECO:0007669"/>
    <property type="project" value="UniProtKB-SubCell"/>
</dbReference>
<dbReference type="GO" id="GO:0006384">
    <property type="term" value="P:transcription initiation at RNA polymerase III promoter"/>
    <property type="evidence" value="ECO:0007669"/>
    <property type="project" value="InterPro"/>
</dbReference>
<protein>
    <recommendedName>
        <fullName evidence="9">RNA polymerase III transcription factor IIIC subunit</fullName>
    </recommendedName>
</protein>
<dbReference type="EMBL" id="ML769385">
    <property type="protein sequence ID" value="KAE9410260.1"/>
    <property type="molecule type" value="Genomic_DNA"/>
</dbReference>